<name>A0A7W4UKE6_9MICO</name>
<dbReference type="Pfam" id="PF04240">
    <property type="entry name" value="Caroten_synth"/>
    <property type="match status" value="1"/>
</dbReference>
<dbReference type="InterPro" id="IPR007354">
    <property type="entry name" value="CruF-like"/>
</dbReference>
<accession>A0A7W4UKE6</accession>
<comment type="caution">
    <text evidence="2">The sequence shown here is derived from an EMBL/GenBank/DDBJ whole genome shotgun (WGS) entry which is preliminary data.</text>
</comment>
<feature type="transmembrane region" description="Helical" evidence="1">
    <location>
        <begin position="34"/>
        <end position="51"/>
    </location>
</feature>
<keyword evidence="1" id="KW-1133">Transmembrane helix</keyword>
<dbReference type="EMBL" id="JACHWJ010000001">
    <property type="protein sequence ID" value="MBB2956047.1"/>
    <property type="molecule type" value="Genomic_DNA"/>
</dbReference>
<dbReference type="AlphaFoldDB" id="A0A7W4UKE6"/>
<protein>
    <submittedName>
        <fullName evidence="2">Putative membrane protein</fullName>
    </submittedName>
</protein>
<dbReference type="PANTHER" id="PTHR39419">
    <property type="entry name" value="SLL0814 PROTEIN"/>
    <property type="match status" value="1"/>
</dbReference>
<sequence>MTAITRRLMWVTLAAGMFVQSLFAFTGGGTVPLTIASVALLAATGVLHAWATRGPKFASVLLAAAAIGFFAEVVGVATSFPFGQYIYTPSLGFSLFEVPLIVPLAWVTIAYPAVIIARRLVGTTPGMLRRVARVAVAAWALTAWDVFLDPQMVDSGHWGWKHPDPGIPGVDGIPLTNFLGWYLVSLIICGLIDAVAARSREVDGAPGDAVPFTVYLWTYATCVVGNLTFFERPSVALVGGFIMGAVAVPLVVVLLRDWRARRASGPLVGADARSEESSR</sequence>
<proteinExistence type="predicted"/>
<evidence type="ECO:0000313" key="3">
    <source>
        <dbReference type="Proteomes" id="UP000545286"/>
    </source>
</evidence>
<keyword evidence="1" id="KW-0472">Membrane</keyword>
<dbReference type="PANTHER" id="PTHR39419:SF1">
    <property type="entry name" value="SLL0814 PROTEIN"/>
    <property type="match status" value="1"/>
</dbReference>
<gene>
    <name evidence="2" type="ORF">FHX72_000159</name>
</gene>
<feature type="transmembrane region" description="Helical" evidence="1">
    <location>
        <begin position="58"/>
        <end position="80"/>
    </location>
</feature>
<feature type="transmembrane region" description="Helical" evidence="1">
    <location>
        <begin position="209"/>
        <end position="229"/>
    </location>
</feature>
<reference evidence="2 3" key="1">
    <citation type="submission" date="2020-08" db="EMBL/GenBank/DDBJ databases">
        <title>Sequencing the genomes of 1000 actinobacteria strains.</title>
        <authorList>
            <person name="Klenk H.-P."/>
        </authorList>
    </citation>
    <scope>NUCLEOTIDE SEQUENCE [LARGE SCALE GENOMIC DNA]</scope>
    <source>
        <strain evidence="2 3">DSM 20419</strain>
    </source>
</reference>
<dbReference type="Proteomes" id="UP000545286">
    <property type="component" value="Unassembled WGS sequence"/>
</dbReference>
<evidence type="ECO:0000313" key="2">
    <source>
        <dbReference type="EMBL" id="MBB2956047.1"/>
    </source>
</evidence>
<dbReference type="RefSeq" id="WP_082775392.1">
    <property type="nucleotide sequence ID" value="NZ_CZJS01000113.1"/>
</dbReference>
<feature type="transmembrane region" description="Helical" evidence="1">
    <location>
        <begin position="130"/>
        <end position="148"/>
    </location>
</feature>
<evidence type="ECO:0000256" key="1">
    <source>
        <dbReference type="SAM" id="Phobius"/>
    </source>
</evidence>
<feature type="transmembrane region" description="Helical" evidence="1">
    <location>
        <begin position="235"/>
        <end position="255"/>
    </location>
</feature>
<organism evidence="2 3">
    <name type="scientific">Pseudoclavibacter helvolus</name>
    <dbReference type="NCBI Taxonomy" id="255205"/>
    <lineage>
        <taxon>Bacteria</taxon>
        <taxon>Bacillati</taxon>
        <taxon>Actinomycetota</taxon>
        <taxon>Actinomycetes</taxon>
        <taxon>Micrococcales</taxon>
        <taxon>Microbacteriaceae</taxon>
        <taxon>Pseudoclavibacter</taxon>
    </lineage>
</organism>
<keyword evidence="1" id="KW-0812">Transmembrane</keyword>
<feature type="transmembrane region" description="Helical" evidence="1">
    <location>
        <begin position="100"/>
        <end position="118"/>
    </location>
</feature>
<feature type="transmembrane region" description="Helical" evidence="1">
    <location>
        <begin position="178"/>
        <end position="197"/>
    </location>
</feature>
<keyword evidence="3" id="KW-1185">Reference proteome</keyword>